<feature type="transmembrane region" description="Helical" evidence="1">
    <location>
        <begin position="284"/>
        <end position="301"/>
    </location>
</feature>
<dbReference type="Proteomes" id="UP001501116">
    <property type="component" value="Unassembled WGS sequence"/>
</dbReference>
<feature type="transmembrane region" description="Helical" evidence="1">
    <location>
        <begin position="484"/>
        <end position="507"/>
    </location>
</feature>
<proteinExistence type="predicted"/>
<dbReference type="Gene3D" id="1.20.90.10">
    <property type="entry name" value="Phospholipase A2 domain"/>
    <property type="match status" value="1"/>
</dbReference>
<feature type="transmembrane region" description="Helical" evidence="1">
    <location>
        <begin position="563"/>
        <end position="580"/>
    </location>
</feature>
<feature type="transmembrane region" description="Helical" evidence="1">
    <location>
        <begin position="208"/>
        <end position="226"/>
    </location>
</feature>
<comment type="caution">
    <text evidence="2">The sequence shown here is derived from an EMBL/GenBank/DDBJ whole genome shotgun (WGS) entry which is preliminary data.</text>
</comment>
<dbReference type="InterPro" id="IPR036444">
    <property type="entry name" value="PLipase_A2_dom_sf"/>
</dbReference>
<feature type="transmembrane region" description="Helical" evidence="1">
    <location>
        <begin position="26"/>
        <end position="46"/>
    </location>
</feature>
<feature type="transmembrane region" description="Helical" evidence="1">
    <location>
        <begin position="671"/>
        <end position="689"/>
    </location>
</feature>
<dbReference type="RefSeq" id="WP_344424712.1">
    <property type="nucleotide sequence ID" value="NZ_BAAANN010000023.1"/>
</dbReference>
<evidence type="ECO:0000313" key="2">
    <source>
        <dbReference type="EMBL" id="GAA1972810.1"/>
    </source>
</evidence>
<evidence type="ECO:0000313" key="3">
    <source>
        <dbReference type="Proteomes" id="UP001501116"/>
    </source>
</evidence>
<dbReference type="SUPFAM" id="SSF48619">
    <property type="entry name" value="Phospholipase A2, PLA2"/>
    <property type="match status" value="1"/>
</dbReference>
<feature type="transmembrane region" description="Helical" evidence="1">
    <location>
        <begin position="369"/>
        <end position="389"/>
    </location>
</feature>
<keyword evidence="3" id="KW-1185">Reference proteome</keyword>
<gene>
    <name evidence="2" type="ORF">GCM10009754_54330</name>
</gene>
<keyword evidence="1" id="KW-0472">Membrane</keyword>
<dbReference type="Pfam" id="PF09056">
    <property type="entry name" value="Phospholip_A2_3"/>
    <property type="match status" value="1"/>
</dbReference>
<protein>
    <submittedName>
        <fullName evidence="2">Phospholipase A2</fullName>
    </submittedName>
</protein>
<name>A0ABN2RPS8_9PSEU</name>
<organism evidence="2 3">
    <name type="scientific">Amycolatopsis minnesotensis</name>
    <dbReference type="NCBI Taxonomy" id="337894"/>
    <lineage>
        <taxon>Bacteria</taxon>
        <taxon>Bacillati</taxon>
        <taxon>Actinomycetota</taxon>
        <taxon>Actinomycetes</taxon>
        <taxon>Pseudonocardiales</taxon>
        <taxon>Pseudonocardiaceae</taxon>
        <taxon>Amycolatopsis</taxon>
    </lineage>
</organism>
<feature type="transmembrane region" description="Helical" evidence="1">
    <location>
        <begin position="695"/>
        <end position="716"/>
    </location>
</feature>
<feature type="transmembrane region" description="Helical" evidence="1">
    <location>
        <begin position="254"/>
        <end position="278"/>
    </location>
</feature>
<evidence type="ECO:0000256" key="1">
    <source>
        <dbReference type="SAM" id="Phobius"/>
    </source>
</evidence>
<accession>A0ABN2RPS8</accession>
<keyword evidence="1" id="KW-1133">Transmembrane helix</keyword>
<dbReference type="InterPro" id="IPR015141">
    <property type="entry name" value="PLipase_A2_prok/fun"/>
</dbReference>
<feature type="transmembrane region" description="Helical" evidence="1">
    <location>
        <begin position="447"/>
        <end position="464"/>
    </location>
</feature>
<reference evidence="2 3" key="1">
    <citation type="journal article" date="2019" name="Int. J. Syst. Evol. Microbiol.">
        <title>The Global Catalogue of Microorganisms (GCM) 10K type strain sequencing project: providing services to taxonomists for standard genome sequencing and annotation.</title>
        <authorList>
            <consortium name="The Broad Institute Genomics Platform"/>
            <consortium name="The Broad Institute Genome Sequencing Center for Infectious Disease"/>
            <person name="Wu L."/>
            <person name="Ma J."/>
        </authorList>
    </citation>
    <scope>NUCLEOTIDE SEQUENCE [LARGE SCALE GENOMIC DNA]</scope>
    <source>
        <strain evidence="2 3">JCM 14545</strain>
    </source>
</reference>
<feature type="transmembrane region" description="Helical" evidence="1">
    <location>
        <begin position="528"/>
        <end position="548"/>
    </location>
</feature>
<feature type="transmembrane region" description="Helical" evidence="1">
    <location>
        <begin position="330"/>
        <end position="349"/>
    </location>
</feature>
<dbReference type="EMBL" id="BAAANN010000023">
    <property type="protein sequence ID" value="GAA1972810.1"/>
    <property type="molecule type" value="Genomic_DNA"/>
</dbReference>
<keyword evidence="1" id="KW-0812">Transmembrane</keyword>
<sequence length="725" mass="75419">MTAPADVADTAPPPARRARRRLSTSAWLLVLLVVVGAFGLIASRSAPEPDRGPLTGGPLAAQHAVEQLLEPGGQPTALAQLPTDFTQVTGVRPGSERALDGTVRAVHSDGGCSTPWGDDGTTWNFTVPCKAHDLGYDLLRYAEKQGHPLDPEMRAGLDSRLSADMHATCGINPQGSPTACDAVASVFTAGLVLNSWHQRWGPPTGEPIGPMLAGVAVIGCLLVFRLRGWLRNRHAAPVAPVRPARAAAGPISPYAVLAVVSVVVLVLGESALALARWAGADPGVLWPLTWLVQLAPLFYFAGGRANAAGWRGVVAAGGGYRQYLAHRASWLLRPALVFVVVALVMPLALELLGIPDGTNATVMRIALHPLWLLGVYLLTVIATPPMIALHRKAAGATAAGLVALVVLAELAAEWLSSPMPHYGAALGLALLAQQAAFRRAPVPSKPLVAGIVIGVAGLVLYTVFSGGTATLLGDPAEPPALSAAVPPVLLLGLVQVCLVRLFGARAWSALHSGAAARVARFALRAPMSLYLGFLAAMLLLVTIVYLPGRLGDDLAWLLRPKPLVALALLAAPAVLVFWWFERHHDGRLPSHREAALPSGPFGPSLARAATALGICYATVGVFGFALTRFDEQAVSLLGLRVDPIQNLVQLLLGVFLLHAARAGLSAMASTWLVTALACVPALLSAGDGVAGGSTLLAAVHGMTALFAIAATGTAFWQSRAVARVA</sequence>